<sequence>MSASVLDETQSKQHTKGWRPDLHSRGVILEQ</sequence>
<gene>
    <name evidence="2" type="ORF">METZ01_LOCUS324979</name>
</gene>
<dbReference type="AlphaFoldDB" id="A0A382PHK2"/>
<proteinExistence type="predicted"/>
<protein>
    <submittedName>
        <fullName evidence="2">Uncharacterized protein</fullName>
    </submittedName>
</protein>
<accession>A0A382PHK2</accession>
<organism evidence="2">
    <name type="scientific">marine metagenome</name>
    <dbReference type="NCBI Taxonomy" id="408172"/>
    <lineage>
        <taxon>unclassified sequences</taxon>
        <taxon>metagenomes</taxon>
        <taxon>ecological metagenomes</taxon>
    </lineage>
</organism>
<reference evidence="2" key="1">
    <citation type="submission" date="2018-05" db="EMBL/GenBank/DDBJ databases">
        <authorList>
            <person name="Lanie J.A."/>
            <person name="Ng W.-L."/>
            <person name="Kazmierczak K.M."/>
            <person name="Andrzejewski T.M."/>
            <person name="Davidsen T.M."/>
            <person name="Wayne K.J."/>
            <person name="Tettelin H."/>
            <person name="Glass J.I."/>
            <person name="Rusch D."/>
            <person name="Podicherti R."/>
            <person name="Tsui H.-C.T."/>
            <person name="Winkler M.E."/>
        </authorList>
    </citation>
    <scope>NUCLEOTIDE SEQUENCE</scope>
</reference>
<name>A0A382PHK2_9ZZZZ</name>
<evidence type="ECO:0000256" key="1">
    <source>
        <dbReference type="SAM" id="MobiDB-lite"/>
    </source>
</evidence>
<evidence type="ECO:0000313" key="2">
    <source>
        <dbReference type="EMBL" id="SVC72125.1"/>
    </source>
</evidence>
<feature type="region of interest" description="Disordered" evidence="1">
    <location>
        <begin position="1"/>
        <end position="31"/>
    </location>
</feature>
<dbReference type="EMBL" id="UINC01107043">
    <property type="protein sequence ID" value="SVC72125.1"/>
    <property type="molecule type" value="Genomic_DNA"/>
</dbReference>